<geneLocation type="plasmid" evidence="3">
    <name>prhb30-c10_5</name>
</geneLocation>
<name>A0A7H9SIA2_ECOLX</name>
<evidence type="ECO:0000256" key="1">
    <source>
        <dbReference type="SAM" id="MobiDB-lite"/>
    </source>
</evidence>
<protein>
    <submittedName>
        <fullName evidence="2">Lysozyme family protein</fullName>
    </submittedName>
</protein>
<organism evidence="2 3">
    <name type="scientific">Escherichia coli</name>
    <dbReference type="NCBI Taxonomy" id="562"/>
    <lineage>
        <taxon>Bacteria</taxon>
        <taxon>Pseudomonadati</taxon>
        <taxon>Pseudomonadota</taxon>
        <taxon>Gammaproteobacteria</taxon>
        <taxon>Enterobacterales</taxon>
        <taxon>Enterobacteriaceae</taxon>
        <taxon>Escherichia</taxon>
    </lineage>
</organism>
<evidence type="ECO:0000313" key="3">
    <source>
        <dbReference type="Proteomes" id="UP000512322"/>
    </source>
</evidence>
<accession>A0A7H9SIA2</accession>
<feature type="region of interest" description="Disordered" evidence="1">
    <location>
        <begin position="1"/>
        <end position="24"/>
    </location>
</feature>
<dbReference type="Proteomes" id="UP000512322">
    <property type="component" value="Plasmid pRHB30-C10_5"/>
</dbReference>
<keyword evidence="2" id="KW-0614">Plasmid</keyword>
<evidence type="ECO:0000313" key="2">
    <source>
        <dbReference type="EMBL" id="QMF70679.1"/>
    </source>
</evidence>
<sequence length="141" mass="16333">MTRSFLQRLRDDNPESEDDVFNSDPYDDMKTELGMLLSSRPLYIYLDEFSLVNDSVLNYGINYSLYTASGKEHCDIVNDEISERILLALRRYAQDMSNPEVKHSFSNDECSVFTVTAQLSMDIITFSIVWDKHSGKFSLYE</sequence>
<proteinExistence type="predicted"/>
<dbReference type="RefSeq" id="WP_289247155.1">
    <property type="nucleotide sequence ID" value="NZ_BLCD01000078.1"/>
</dbReference>
<dbReference type="EMBL" id="CP057297">
    <property type="protein sequence ID" value="QMF70679.1"/>
    <property type="molecule type" value="Genomic_DNA"/>
</dbReference>
<gene>
    <name evidence="2" type="ORF">HVY77_28180</name>
</gene>
<reference evidence="2 3" key="1">
    <citation type="submission" date="2020-06" db="EMBL/GenBank/DDBJ databases">
        <title>REHAB project genomes.</title>
        <authorList>
            <person name="Shaw L.P."/>
        </authorList>
    </citation>
    <scope>NUCLEOTIDE SEQUENCE [LARGE SCALE GENOMIC DNA]</scope>
    <source>
        <strain evidence="2 3">RHB30-C10</strain>
        <plasmid evidence="3">prhb30-c10_5</plasmid>
    </source>
</reference>
<dbReference type="AlphaFoldDB" id="A0A7H9SIA2"/>